<dbReference type="CDD" id="cd00303">
    <property type="entry name" value="retropepsin_like"/>
    <property type="match status" value="1"/>
</dbReference>
<dbReference type="InterPro" id="IPR041373">
    <property type="entry name" value="RT_RNaseH"/>
</dbReference>
<comment type="caution">
    <text evidence="10">The sequence shown here is derived from an EMBL/GenBank/DDBJ whole genome shotgun (WGS) entry which is preliminary data.</text>
</comment>
<dbReference type="SUPFAM" id="SSF56672">
    <property type="entry name" value="DNA/RNA polymerases"/>
    <property type="match status" value="1"/>
</dbReference>
<dbReference type="GO" id="GO:0015074">
    <property type="term" value="P:DNA integration"/>
    <property type="evidence" value="ECO:0007669"/>
    <property type="project" value="InterPro"/>
</dbReference>
<dbReference type="CDD" id="cd09274">
    <property type="entry name" value="RNase_HI_RT_Ty3"/>
    <property type="match status" value="1"/>
</dbReference>
<evidence type="ECO:0000256" key="5">
    <source>
        <dbReference type="ARBA" id="ARBA00022759"/>
    </source>
</evidence>
<dbReference type="FunFam" id="3.30.70.270:FF:000020">
    <property type="entry name" value="Transposon Tf2-6 polyprotein-like Protein"/>
    <property type="match status" value="1"/>
</dbReference>
<dbReference type="SUPFAM" id="SSF53098">
    <property type="entry name" value="Ribonuclease H-like"/>
    <property type="match status" value="1"/>
</dbReference>
<gene>
    <name evidence="10" type="ORF">KUF71_006853</name>
</gene>
<dbReference type="PROSITE" id="PS50994">
    <property type="entry name" value="INTEGRASE"/>
    <property type="match status" value="1"/>
</dbReference>
<reference evidence="10" key="2">
    <citation type="journal article" date="2023" name="BMC Genomics">
        <title>Pest status, molecular evolution, and epigenetic factors derived from the genome assembly of Frankliniella fusca, a thysanopteran phytovirus vector.</title>
        <authorList>
            <person name="Catto M.A."/>
            <person name="Labadie P.E."/>
            <person name="Jacobson A.L."/>
            <person name="Kennedy G.G."/>
            <person name="Srinivasan R."/>
            <person name="Hunt B.G."/>
        </authorList>
    </citation>
    <scope>NUCLEOTIDE SEQUENCE</scope>
    <source>
        <strain evidence="10">PL_HMW_Pooled</strain>
    </source>
</reference>
<dbReference type="EMBL" id="JAHWGI010000717">
    <property type="protein sequence ID" value="KAK3917310.1"/>
    <property type="molecule type" value="Genomic_DNA"/>
</dbReference>
<keyword evidence="6" id="KW-0378">Hydrolase</keyword>
<dbReference type="Gene3D" id="3.30.70.270">
    <property type="match status" value="2"/>
</dbReference>
<dbReference type="AlphaFoldDB" id="A0AAE1HB86"/>
<dbReference type="Gene3D" id="2.40.70.10">
    <property type="entry name" value="Acid Proteases"/>
    <property type="match status" value="1"/>
</dbReference>
<evidence type="ECO:0000256" key="2">
    <source>
        <dbReference type="ARBA" id="ARBA00022679"/>
    </source>
</evidence>
<feature type="domain" description="Integrase catalytic" evidence="9">
    <location>
        <begin position="725"/>
        <end position="882"/>
    </location>
</feature>
<evidence type="ECO:0000256" key="3">
    <source>
        <dbReference type="ARBA" id="ARBA00022695"/>
    </source>
</evidence>
<dbReference type="PROSITE" id="PS50878">
    <property type="entry name" value="RT_POL"/>
    <property type="match status" value="1"/>
</dbReference>
<dbReference type="InterPro" id="IPR050951">
    <property type="entry name" value="Retrovirus_Pol_polyprotein"/>
</dbReference>
<dbReference type="InterPro" id="IPR041588">
    <property type="entry name" value="Integrase_H2C2"/>
</dbReference>
<dbReference type="InterPro" id="IPR043502">
    <property type="entry name" value="DNA/RNA_pol_sf"/>
</dbReference>
<accession>A0AAE1HB86</accession>
<reference evidence="10" key="1">
    <citation type="submission" date="2021-07" db="EMBL/GenBank/DDBJ databases">
        <authorList>
            <person name="Catto M.A."/>
            <person name="Jacobson A."/>
            <person name="Kennedy G."/>
            <person name="Labadie P."/>
            <person name="Hunt B.G."/>
            <person name="Srinivasan R."/>
        </authorList>
    </citation>
    <scope>NUCLEOTIDE SEQUENCE</scope>
    <source>
        <strain evidence="10">PL_HMW_Pooled</strain>
        <tissue evidence="10">Head</tissue>
    </source>
</reference>
<dbReference type="Pfam" id="PF00665">
    <property type="entry name" value="rve"/>
    <property type="match status" value="1"/>
</dbReference>
<keyword evidence="11" id="KW-1185">Reference proteome</keyword>
<dbReference type="SUPFAM" id="SSF50630">
    <property type="entry name" value="Acid proteases"/>
    <property type="match status" value="1"/>
</dbReference>
<dbReference type="GO" id="GO:0042575">
    <property type="term" value="C:DNA polymerase complex"/>
    <property type="evidence" value="ECO:0007669"/>
    <property type="project" value="UniProtKB-ARBA"/>
</dbReference>
<dbReference type="Pfam" id="PF17917">
    <property type="entry name" value="RT_RNaseH"/>
    <property type="match status" value="1"/>
</dbReference>
<dbReference type="FunFam" id="3.10.20.370:FF:000001">
    <property type="entry name" value="Retrovirus-related Pol polyprotein from transposon 17.6-like protein"/>
    <property type="match status" value="1"/>
</dbReference>
<evidence type="ECO:0000256" key="7">
    <source>
        <dbReference type="ARBA" id="ARBA00022918"/>
    </source>
</evidence>
<dbReference type="FunFam" id="1.10.340.70:FF:000001">
    <property type="entry name" value="Retrovirus-related Pol polyprotein from transposon gypsy-like Protein"/>
    <property type="match status" value="1"/>
</dbReference>
<keyword evidence="3" id="KW-0548">Nucleotidyltransferase</keyword>
<feature type="domain" description="Reverse transcriptase" evidence="8">
    <location>
        <begin position="202"/>
        <end position="382"/>
    </location>
</feature>
<keyword evidence="7" id="KW-0695">RNA-directed DNA polymerase</keyword>
<sequence length="1008" mass="114879">MPIEIHGKCFNGLLDSGANRSFIGRRGWAKLADMSFMGAAEWEKLRNDGVTLSQSTIRSVRVANGENCPVIGSVIVPVLVGDVKKMVNFLVVPALPHELILGMDFWRAFGLVVDAPKERAGVGAGVLDEVVVSRDGLSEQQRVALERLVERFRASLGRPGLGCTHLVTHRIDTGDATPVRQRCYSYSPRLIEVLHTGLEDWLKKGVVEPSSSPWASPVLLIKKGDGSYRWVVDLRTVNRLSKGDSYPLPKVTDILDQLREARYISSVDMSNAYFQIPLEEDSREKTAFIIPGKGLFQFTRMPQGLHTSAATWQRFIDRVLGEDLKPYVFVYLDDIIMISKDFDNHLALLEKVLSRLEGAGLTINFEKSKFCRDELKYLGYVVNRDGLQVDPEKVEAIVKLTPPQSVTALKRFIGMASWYRRFVQNFASIMSPLHALTKKGVKYEWSEECQAAFDSIKLKLTTAPVLACPDFSKRFDLFCDASGEGLGCVLGQEGRVIAYASRSLTKAERKYFPTELECLAVLWAVEKHRCYLEGYFFHVITDHASLLWLDNLKDPVGRLGRWAVRLQQYDYKVIHRKGKEHQAPDALSRAALPYSGETVDLITVENPVDPWYVKMLKEVEADPDKYHLWKAQGAQLYKLVKNGKRPFQYNRVLPLEARGGALQECHDSELAAHLGVNKTLFRLREYYYWPAMSRDVRQYVRACDTCAKYKVPQVKPAGLMGQKRQVDAPLQVVACDLMEFPRSSSGHKYLAVTIDLFSKMVWMRPLRKAEARTVIAHLLEDVFLKFGVPGVLLCDNGPQYKSDEMKKFCEEYGVKILYNYAYHAQANPTERANRVIKTMIASYVKENHRHWDRHLHKFANAINTAKHDVTGYTPHEIVFGSNWKNNGLYKAVEVEGVVPEVVKPDSLPKTFQKYREEIVKRLDKAYERNKVYYNFRRRPVDFKVGDTVYRVNHVQSNALKYFSKKLAPKYVGPYTVVRKVGYQGYLLEDKNGKRDGPWHIKHLKEAKA</sequence>
<dbReference type="GO" id="GO:0003964">
    <property type="term" value="F:RNA-directed DNA polymerase activity"/>
    <property type="evidence" value="ECO:0007669"/>
    <property type="project" value="UniProtKB-KW"/>
</dbReference>
<dbReference type="Pfam" id="PF00078">
    <property type="entry name" value="RVT_1"/>
    <property type="match status" value="1"/>
</dbReference>
<dbReference type="InterPro" id="IPR021109">
    <property type="entry name" value="Peptidase_aspartic_dom_sf"/>
</dbReference>
<dbReference type="GO" id="GO:0016787">
    <property type="term" value="F:hydrolase activity"/>
    <property type="evidence" value="ECO:0007669"/>
    <property type="project" value="UniProtKB-KW"/>
</dbReference>
<dbReference type="PANTHER" id="PTHR37984:SF5">
    <property type="entry name" value="PROTEIN NYNRIN-LIKE"/>
    <property type="match status" value="1"/>
</dbReference>
<organism evidence="10 11">
    <name type="scientific">Frankliniella fusca</name>
    <dbReference type="NCBI Taxonomy" id="407009"/>
    <lineage>
        <taxon>Eukaryota</taxon>
        <taxon>Metazoa</taxon>
        <taxon>Ecdysozoa</taxon>
        <taxon>Arthropoda</taxon>
        <taxon>Hexapoda</taxon>
        <taxon>Insecta</taxon>
        <taxon>Pterygota</taxon>
        <taxon>Neoptera</taxon>
        <taxon>Paraneoptera</taxon>
        <taxon>Thysanoptera</taxon>
        <taxon>Terebrantia</taxon>
        <taxon>Thripoidea</taxon>
        <taxon>Thripidae</taxon>
        <taxon>Frankliniella</taxon>
    </lineage>
</organism>
<evidence type="ECO:0000313" key="10">
    <source>
        <dbReference type="EMBL" id="KAK3917310.1"/>
    </source>
</evidence>
<dbReference type="Gene3D" id="1.10.340.70">
    <property type="match status" value="1"/>
</dbReference>
<dbReference type="InterPro" id="IPR036397">
    <property type="entry name" value="RNaseH_sf"/>
</dbReference>
<evidence type="ECO:0000313" key="11">
    <source>
        <dbReference type="Proteomes" id="UP001219518"/>
    </source>
</evidence>
<dbReference type="Gene3D" id="3.10.10.10">
    <property type="entry name" value="HIV Type 1 Reverse Transcriptase, subunit A, domain 1"/>
    <property type="match status" value="1"/>
</dbReference>
<dbReference type="InterPro" id="IPR043128">
    <property type="entry name" value="Rev_trsase/Diguanyl_cyclase"/>
</dbReference>
<dbReference type="GO" id="GO:0003676">
    <property type="term" value="F:nucleic acid binding"/>
    <property type="evidence" value="ECO:0007669"/>
    <property type="project" value="InterPro"/>
</dbReference>
<dbReference type="Pfam" id="PF17921">
    <property type="entry name" value="Integrase_H2C2"/>
    <property type="match status" value="1"/>
</dbReference>
<keyword evidence="4" id="KW-0540">Nuclease</keyword>
<evidence type="ECO:0000256" key="4">
    <source>
        <dbReference type="ARBA" id="ARBA00022722"/>
    </source>
</evidence>
<dbReference type="CDD" id="cd01647">
    <property type="entry name" value="RT_LTR"/>
    <property type="match status" value="1"/>
</dbReference>
<evidence type="ECO:0000259" key="9">
    <source>
        <dbReference type="PROSITE" id="PS50994"/>
    </source>
</evidence>
<name>A0AAE1HB86_9NEOP</name>
<protein>
    <recommendedName>
        <fullName evidence="1">RNA-directed DNA polymerase</fullName>
        <ecNumber evidence="1">2.7.7.49</ecNumber>
    </recommendedName>
</protein>
<evidence type="ECO:0000256" key="1">
    <source>
        <dbReference type="ARBA" id="ARBA00012493"/>
    </source>
</evidence>
<dbReference type="InterPro" id="IPR001584">
    <property type="entry name" value="Integrase_cat-core"/>
</dbReference>
<keyword evidence="5" id="KW-0255">Endonuclease</keyword>
<evidence type="ECO:0000256" key="6">
    <source>
        <dbReference type="ARBA" id="ARBA00022801"/>
    </source>
</evidence>
<dbReference type="InterPro" id="IPR000477">
    <property type="entry name" value="RT_dom"/>
</dbReference>
<dbReference type="InterPro" id="IPR012337">
    <property type="entry name" value="RNaseH-like_sf"/>
</dbReference>
<dbReference type="GO" id="GO:0004519">
    <property type="term" value="F:endonuclease activity"/>
    <property type="evidence" value="ECO:0007669"/>
    <property type="project" value="UniProtKB-KW"/>
</dbReference>
<evidence type="ECO:0000259" key="8">
    <source>
        <dbReference type="PROSITE" id="PS50878"/>
    </source>
</evidence>
<keyword evidence="2" id="KW-0808">Transferase</keyword>
<dbReference type="Gene3D" id="3.30.420.10">
    <property type="entry name" value="Ribonuclease H-like superfamily/Ribonuclease H"/>
    <property type="match status" value="1"/>
</dbReference>
<dbReference type="EC" id="2.7.7.49" evidence="1"/>
<proteinExistence type="predicted"/>
<dbReference type="PANTHER" id="PTHR37984">
    <property type="entry name" value="PROTEIN CBG26694"/>
    <property type="match status" value="1"/>
</dbReference>
<dbReference type="Proteomes" id="UP001219518">
    <property type="component" value="Unassembled WGS sequence"/>
</dbReference>
<dbReference type="Gene3D" id="3.10.20.370">
    <property type="match status" value="1"/>
</dbReference>